<evidence type="ECO:0000256" key="1">
    <source>
        <dbReference type="SAM" id="MobiDB-lite"/>
    </source>
</evidence>
<sequence>MTNTSDDAARGGDGFAPRSEERAEAMQAMRAGPATPGPQHKADPSAVGGPLTGGGAAAAPDAGGVVEREAAAAVAALHALARVAHFGRGRPELVHRLSEALGQVDEALAEAVRELYGTSDESDED</sequence>
<organism evidence="2 3">
    <name type="scientific">Albimonas pacifica</name>
    <dbReference type="NCBI Taxonomy" id="1114924"/>
    <lineage>
        <taxon>Bacteria</taxon>
        <taxon>Pseudomonadati</taxon>
        <taxon>Pseudomonadota</taxon>
        <taxon>Alphaproteobacteria</taxon>
        <taxon>Rhodobacterales</taxon>
        <taxon>Paracoccaceae</taxon>
        <taxon>Albimonas</taxon>
    </lineage>
</organism>
<keyword evidence="3" id="KW-1185">Reference proteome</keyword>
<accession>A0A1I3EPL0</accession>
<feature type="region of interest" description="Disordered" evidence="1">
    <location>
        <begin position="1"/>
        <end position="62"/>
    </location>
</feature>
<evidence type="ECO:0000313" key="3">
    <source>
        <dbReference type="Proteomes" id="UP000199377"/>
    </source>
</evidence>
<evidence type="ECO:0000313" key="2">
    <source>
        <dbReference type="EMBL" id="SFI00872.1"/>
    </source>
</evidence>
<dbReference type="EMBL" id="FOQH01000003">
    <property type="protein sequence ID" value="SFI00872.1"/>
    <property type="molecule type" value="Genomic_DNA"/>
</dbReference>
<dbReference type="AlphaFoldDB" id="A0A1I3EPL0"/>
<reference evidence="2 3" key="1">
    <citation type="submission" date="2016-10" db="EMBL/GenBank/DDBJ databases">
        <authorList>
            <person name="de Groot N.N."/>
        </authorList>
    </citation>
    <scope>NUCLEOTIDE SEQUENCE [LARGE SCALE GENOMIC DNA]</scope>
    <source>
        <strain evidence="2 3">CGMCC 1.11030</strain>
    </source>
</reference>
<protein>
    <submittedName>
        <fullName evidence="2">Uncharacterized protein</fullName>
    </submittedName>
</protein>
<name>A0A1I3EPL0_9RHOB</name>
<dbReference type="Proteomes" id="UP000199377">
    <property type="component" value="Unassembled WGS sequence"/>
</dbReference>
<gene>
    <name evidence="2" type="ORF">SAMN05216258_103512</name>
</gene>
<proteinExistence type="predicted"/>
<dbReference type="RefSeq" id="WP_092859268.1">
    <property type="nucleotide sequence ID" value="NZ_FOQH01000003.1"/>
</dbReference>